<dbReference type="FunCoup" id="R7T5C9">
    <property type="interactions" value="1216"/>
</dbReference>
<comment type="subcellular location">
    <subcellularLocation>
        <location evidence="1 5">Nucleus</location>
        <location evidence="1 5">Nucleolus</location>
    </subcellularLocation>
</comment>
<dbReference type="PRINTS" id="PR00326">
    <property type="entry name" value="GTP1OBG"/>
</dbReference>
<dbReference type="AlphaFoldDB" id="R7T5C9"/>
<dbReference type="EMBL" id="KB311873">
    <property type="protein sequence ID" value="ELT88313.1"/>
    <property type="molecule type" value="Genomic_DNA"/>
</dbReference>
<keyword evidence="10" id="KW-1185">Reference proteome</keyword>
<reference evidence="8 10" key="2">
    <citation type="journal article" date="2013" name="Nature">
        <title>Insights into bilaterian evolution from three spiralian genomes.</title>
        <authorList>
            <person name="Simakov O."/>
            <person name="Marletaz F."/>
            <person name="Cho S.J."/>
            <person name="Edsinger-Gonzales E."/>
            <person name="Havlak P."/>
            <person name="Hellsten U."/>
            <person name="Kuo D.H."/>
            <person name="Larsson T."/>
            <person name="Lv J."/>
            <person name="Arendt D."/>
            <person name="Savage R."/>
            <person name="Osoegawa K."/>
            <person name="de Jong P."/>
            <person name="Grimwood J."/>
            <person name="Chapman J.A."/>
            <person name="Shapiro H."/>
            <person name="Aerts A."/>
            <person name="Otillar R.P."/>
            <person name="Terry A.Y."/>
            <person name="Boore J.L."/>
            <person name="Grigoriev I.V."/>
            <person name="Lindberg D.R."/>
            <person name="Seaver E.C."/>
            <person name="Weisblat D.A."/>
            <person name="Putnam N.H."/>
            <person name="Rokhsar D.S."/>
        </authorList>
    </citation>
    <scope>NUCLEOTIDE SEQUENCE</scope>
    <source>
        <strain evidence="8 10">I ESC-2004</strain>
    </source>
</reference>
<reference evidence="10" key="1">
    <citation type="submission" date="2012-12" db="EMBL/GenBank/DDBJ databases">
        <authorList>
            <person name="Hellsten U."/>
            <person name="Grimwood J."/>
            <person name="Chapman J.A."/>
            <person name="Shapiro H."/>
            <person name="Aerts A."/>
            <person name="Otillar R.P."/>
            <person name="Terry A.Y."/>
            <person name="Boore J.L."/>
            <person name="Simakov O."/>
            <person name="Marletaz F."/>
            <person name="Cho S.-J."/>
            <person name="Edsinger-Gonzales E."/>
            <person name="Havlak P."/>
            <person name="Kuo D.-H."/>
            <person name="Larsson T."/>
            <person name="Lv J."/>
            <person name="Arendt D."/>
            <person name="Savage R."/>
            <person name="Osoegawa K."/>
            <person name="de Jong P."/>
            <person name="Lindberg D.R."/>
            <person name="Seaver E.C."/>
            <person name="Weisblat D.A."/>
            <person name="Putnam N.H."/>
            <person name="Grigoriev I.V."/>
            <person name="Rokhsar D.S."/>
        </authorList>
    </citation>
    <scope>NUCLEOTIDE SEQUENCE</scope>
    <source>
        <strain evidence="10">I ESC-2004</strain>
    </source>
</reference>
<evidence type="ECO:0000259" key="7">
    <source>
        <dbReference type="PROSITE" id="PS51721"/>
    </source>
</evidence>
<dbReference type="InterPro" id="IPR050755">
    <property type="entry name" value="TRAFAC_YlqF/YawG_RiboMat"/>
</dbReference>
<dbReference type="EMBL" id="AMQN01003457">
    <property type="status" value="NOT_ANNOTATED_CDS"/>
    <property type="molecule type" value="Genomic_DNA"/>
</dbReference>
<evidence type="ECO:0000256" key="4">
    <source>
        <dbReference type="ARBA" id="ARBA00023242"/>
    </source>
</evidence>
<evidence type="ECO:0000313" key="10">
    <source>
        <dbReference type="Proteomes" id="UP000014760"/>
    </source>
</evidence>
<name>R7T5C9_CAPTE</name>
<feature type="domain" description="CP-type G" evidence="7">
    <location>
        <begin position="214"/>
        <end position="375"/>
    </location>
</feature>
<proteinExistence type="inferred from homology"/>
<dbReference type="PROSITE" id="PS51721">
    <property type="entry name" value="G_CP"/>
    <property type="match status" value="1"/>
</dbReference>
<dbReference type="Proteomes" id="UP000014760">
    <property type="component" value="Unassembled WGS sequence"/>
</dbReference>
<reference evidence="9" key="3">
    <citation type="submission" date="2015-06" db="UniProtKB">
        <authorList>
            <consortium name="EnsemblMetazoa"/>
        </authorList>
    </citation>
    <scope>IDENTIFICATION</scope>
</reference>
<sequence>MVRPKANPGSNKMNSKRYKVNKAQHSMNPDRIDGAGGQNMRDRSTIRRLQMYRNFKPIRDRDGKIVKAAPYQSTLPSGTVARVAPNRKWFGNTRVISQNALQTFQDEMGKVMKDPYKVVMRQTKLPITLLNETAKNARVHILETESFDKTFGPKAQRKHPNLKSADLEGLVSAAQESSGKYKSEGDQDLVKDDEGFREAQSQVIFKAGQSKRIWNELYKVIDSADVVIQVLDARDPMGTRCKHVEDYLKREKGHKHLFFVLNKVDLVPAWITKTWVAVLSAEYPTLAFHASITNPFGKGALINLLRQFAKLHEDRKQISIGLIGYPNVGKSSIINTLKSKKVCNVAPIAGETKVWQYVTLMRRIFLIDCPGVVYPSGDTETEIILKGVVRVENVQLPEYHIPEVLERVKREYLEKTYKVKGWADANEFLEKIAYRSGRLLK</sequence>
<dbReference type="Gene3D" id="3.40.50.300">
    <property type="entry name" value="P-loop containing nucleotide triphosphate hydrolases"/>
    <property type="match status" value="1"/>
</dbReference>
<dbReference type="CDD" id="cd01858">
    <property type="entry name" value="NGP_1"/>
    <property type="match status" value="1"/>
</dbReference>
<comment type="similarity">
    <text evidence="5">Belongs to the TRAFAC class YlqF/YawG GTPase family. NOG2 subfamily.</text>
</comment>
<dbReference type="InterPro" id="IPR006073">
    <property type="entry name" value="GTP-bd"/>
</dbReference>
<dbReference type="SUPFAM" id="SSF52540">
    <property type="entry name" value="P-loop containing nucleoside triphosphate hydrolases"/>
    <property type="match status" value="1"/>
</dbReference>
<dbReference type="GO" id="GO:0005730">
    <property type="term" value="C:nucleolus"/>
    <property type="evidence" value="ECO:0007669"/>
    <property type="project" value="UniProtKB-SubCell"/>
</dbReference>
<keyword evidence="3 5" id="KW-0342">GTP-binding</keyword>
<evidence type="ECO:0000313" key="9">
    <source>
        <dbReference type="EnsemblMetazoa" id="CapteP185256"/>
    </source>
</evidence>
<feature type="region of interest" description="Disordered" evidence="6">
    <location>
        <begin position="1"/>
        <end position="40"/>
    </location>
</feature>
<keyword evidence="4 5" id="KW-0539">Nucleus</keyword>
<dbReference type="Pfam" id="PF01926">
    <property type="entry name" value="MMR_HSR1"/>
    <property type="match status" value="1"/>
</dbReference>
<dbReference type="PANTHER" id="PTHR11089:SF9">
    <property type="entry name" value="NUCLEOLAR GTP-BINDING PROTEIN 2"/>
    <property type="match status" value="1"/>
</dbReference>
<evidence type="ECO:0000313" key="8">
    <source>
        <dbReference type="EMBL" id="ELT88313.1"/>
    </source>
</evidence>
<dbReference type="FunFam" id="3.40.50.300:FF:000559">
    <property type="entry name" value="Nuclear/nucleolar GTPase 2"/>
    <property type="match status" value="1"/>
</dbReference>
<accession>R7T5C9</accession>
<evidence type="ECO:0000256" key="1">
    <source>
        <dbReference type="ARBA" id="ARBA00004604"/>
    </source>
</evidence>
<keyword evidence="2 5" id="KW-0547">Nucleotide-binding</keyword>
<dbReference type="EnsemblMetazoa" id="CapteT185256">
    <property type="protein sequence ID" value="CapteP185256"/>
    <property type="gene ID" value="CapteG185256"/>
</dbReference>
<feature type="non-terminal residue" evidence="8">
    <location>
        <position position="441"/>
    </location>
</feature>
<dbReference type="GO" id="GO:0005525">
    <property type="term" value="F:GTP binding"/>
    <property type="evidence" value="ECO:0007669"/>
    <property type="project" value="UniProtKB-KW"/>
</dbReference>
<gene>
    <name evidence="8" type="ORF">CAPTEDRAFT_185256</name>
</gene>
<dbReference type="InterPro" id="IPR027417">
    <property type="entry name" value="P-loop_NTPase"/>
</dbReference>
<dbReference type="PANTHER" id="PTHR11089">
    <property type="entry name" value="GTP-BINDING PROTEIN-RELATED"/>
    <property type="match status" value="1"/>
</dbReference>
<dbReference type="Pfam" id="PF08153">
    <property type="entry name" value="NGP1NT"/>
    <property type="match status" value="1"/>
</dbReference>
<evidence type="ECO:0000256" key="5">
    <source>
        <dbReference type="RuleBase" id="RU364023"/>
    </source>
</evidence>
<dbReference type="InterPro" id="IPR012971">
    <property type="entry name" value="NOG2_N_dom"/>
</dbReference>
<dbReference type="OMA" id="RTQGFNH"/>
<dbReference type="OrthoDB" id="444945at2759"/>
<dbReference type="InterPro" id="IPR030378">
    <property type="entry name" value="G_CP_dom"/>
</dbReference>
<evidence type="ECO:0000256" key="6">
    <source>
        <dbReference type="SAM" id="MobiDB-lite"/>
    </source>
</evidence>
<dbReference type="STRING" id="283909.R7T5C9"/>
<dbReference type="HOGENOM" id="CLU_011106_4_2_1"/>
<dbReference type="InterPro" id="IPR024929">
    <property type="entry name" value="GNL2_CP_dom"/>
</dbReference>
<organism evidence="8">
    <name type="scientific">Capitella teleta</name>
    <name type="common">Polychaete worm</name>
    <dbReference type="NCBI Taxonomy" id="283909"/>
    <lineage>
        <taxon>Eukaryota</taxon>
        <taxon>Metazoa</taxon>
        <taxon>Spiralia</taxon>
        <taxon>Lophotrochozoa</taxon>
        <taxon>Annelida</taxon>
        <taxon>Polychaeta</taxon>
        <taxon>Sedentaria</taxon>
        <taxon>Scolecida</taxon>
        <taxon>Capitellidae</taxon>
        <taxon>Capitella</taxon>
    </lineage>
</organism>
<comment type="function">
    <text evidence="5">GTPase that associates with pre-60S ribosomal subunits in the nucleolus and is required for their nuclear export and maturation.</text>
</comment>
<evidence type="ECO:0000256" key="2">
    <source>
        <dbReference type="ARBA" id="ARBA00022741"/>
    </source>
</evidence>
<evidence type="ECO:0000256" key="3">
    <source>
        <dbReference type="ARBA" id="ARBA00023134"/>
    </source>
</evidence>
<protein>
    <recommendedName>
        <fullName evidence="5">Nucleolar GTP-binding protein 2</fullName>
    </recommendedName>
</protein>